<reference evidence="3" key="2">
    <citation type="journal article" date="2021" name="PeerJ">
        <title>Extensive microbial diversity within the chicken gut microbiome revealed by metagenomics and culture.</title>
        <authorList>
            <person name="Gilroy R."/>
            <person name="Ravi A."/>
            <person name="Getino M."/>
            <person name="Pursley I."/>
            <person name="Horton D.L."/>
            <person name="Alikhan N.F."/>
            <person name="Baker D."/>
            <person name="Gharbi K."/>
            <person name="Hall N."/>
            <person name="Watson M."/>
            <person name="Adriaenssens E.M."/>
            <person name="Foster-Nyarko E."/>
            <person name="Jarju S."/>
            <person name="Secka A."/>
            <person name="Antonio M."/>
            <person name="Oren A."/>
            <person name="Chaudhuri R.R."/>
            <person name="La Ragione R."/>
            <person name="Hildebrand F."/>
            <person name="Pallen M.J."/>
        </authorList>
    </citation>
    <scope>NUCLEOTIDE SEQUENCE</scope>
    <source>
        <strain evidence="3">B1-15692</strain>
    </source>
</reference>
<reference evidence="3" key="1">
    <citation type="submission" date="2020-10" db="EMBL/GenBank/DDBJ databases">
        <authorList>
            <person name="Gilroy R."/>
        </authorList>
    </citation>
    <scope>NUCLEOTIDE SEQUENCE</scope>
    <source>
        <strain evidence="3">B1-15692</strain>
    </source>
</reference>
<dbReference type="SUPFAM" id="SSF52980">
    <property type="entry name" value="Restriction endonuclease-like"/>
    <property type="match status" value="1"/>
</dbReference>
<sequence>MENNRHNRTLGREGEDISCRYLVEQGHVILDRNWRAGHLEIDIVSMDRVGIHFVEVKSRSVPFEASPQESVTRIKQKRLCSAAKGYISRKGRTLPADLECHFDIVAVVFDRDRTQIRFFPDAFIPGI</sequence>
<dbReference type="Gene3D" id="3.40.1350.10">
    <property type="match status" value="1"/>
</dbReference>
<dbReference type="InterPro" id="IPR011335">
    <property type="entry name" value="Restrct_endonuc-II-like"/>
</dbReference>
<dbReference type="Pfam" id="PF02021">
    <property type="entry name" value="UPF0102"/>
    <property type="match status" value="1"/>
</dbReference>
<evidence type="ECO:0000256" key="2">
    <source>
        <dbReference type="HAMAP-Rule" id="MF_00048"/>
    </source>
</evidence>
<comment type="similarity">
    <text evidence="1 2">Belongs to the UPF0102 family.</text>
</comment>
<dbReference type="GO" id="GO:0003676">
    <property type="term" value="F:nucleic acid binding"/>
    <property type="evidence" value="ECO:0007669"/>
    <property type="project" value="InterPro"/>
</dbReference>
<name>A0A9D9NB12_9BACT</name>
<organism evidence="3 4">
    <name type="scientific">Candidatus Cryptobacteroides faecipullorum</name>
    <dbReference type="NCBI Taxonomy" id="2840764"/>
    <lineage>
        <taxon>Bacteria</taxon>
        <taxon>Pseudomonadati</taxon>
        <taxon>Bacteroidota</taxon>
        <taxon>Bacteroidia</taxon>
        <taxon>Bacteroidales</taxon>
        <taxon>Candidatus Cryptobacteroides</taxon>
    </lineage>
</organism>
<dbReference type="EMBL" id="JADIMH010000015">
    <property type="protein sequence ID" value="MBO8466699.1"/>
    <property type="molecule type" value="Genomic_DNA"/>
</dbReference>
<dbReference type="PANTHER" id="PTHR34039:SF1">
    <property type="entry name" value="UPF0102 PROTEIN YRAN"/>
    <property type="match status" value="1"/>
</dbReference>
<dbReference type="AlphaFoldDB" id="A0A9D9NB12"/>
<evidence type="ECO:0000313" key="4">
    <source>
        <dbReference type="Proteomes" id="UP000823660"/>
    </source>
</evidence>
<evidence type="ECO:0000313" key="3">
    <source>
        <dbReference type="EMBL" id="MBO8466699.1"/>
    </source>
</evidence>
<dbReference type="CDD" id="cd20736">
    <property type="entry name" value="PoNe_Nuclease"/>
    <property type="match status" value="1"/>
</dbReference>
<dbReference type="InterPro" id="IPR011856">
    <property type="entry name" value="tRNA_endonuc-like_dom_sf"/>
</dbReference>
<protein>
    <recommendedName>
        <fullName evidence="2">UPF0102 protein IAB99_02915</fullName>
    </recommendedName>
</protein>
<evidence type="ECO:0000256" key="1">
    <source>
        <dbReference type="ARBA" id="ARBA00006738"/>
    </source>
</evidence>
<dbReference type="InterPro" id="IPR003509">
    <property type="entry name" value="UPF0102_YraN-like"/>
</dbReference>
<gene>
    <name evidence="3" type="ORF">IAB99_02915</name>
</gene>
<accession>A0A9D9NB12</accession>
<dbReference type="Proteomes" id="UP000823660">
    <property type="component" value="Unassembled WGS sequence"/>
</dbReference>
<comment type="caution">
    <text evidence="3">The sequence shown here is derived from an EMBL/GenBank/DDBJ whole genome shotgun (WGS) entry which is preliminary data.</text>
</comment>
<dbReference type="PANTHER" id="PTHR34039">
    <property type="entry name" value="UPF0102 PROTEIN YRAN"/>
    <property type="match status" value="1"/>
</dbReference>
<dbReference type="HAMAP" id="MF_00048">
    <property type="entry name" value="UPF0102"/>
    <property type="match status" value="1"/>
</dbReference>
<proteinExistence type="inferred from homology"/>